<dbReference type="PANTHER" id="PTHR23417">
    <property type="entry name" value="3-DEOXY-D-MANNO-OCTULOSONIC-ACID TRANSFERASE/TRNA GUANINE-N 7 - -METHYLTRANSFERASE"/>
    <property type="match status" value="1"/>
</dbReference>
<dbReference type="EMBL" id="CP025543">
    <property type="protein sequence ID" value="AUM62334.1"/>
    <property type="molecule type" value="Genomic_DNA"/>
</dbReference>
<organism evidence="8 9">
    <name type="scientific">Spiroplasma monobiae MQ-1</name>
    <dbReference type="NCBI Taxonomy" id="1336748"/>
    <lineage>
        <taxon>Bacteria</taxon>
        <taxon>Bacillati</taxon>
        <taxon>Mycoplasmatota</taxon>
        <taxon>Mollicutes</taxon>
        <taxon>Entomoplasmatales</taxon>
        <taxon>Spiroplasmataceae</taxon>
        <taxon>Spiroplasma</taxon>
    </lineage>
</organism>
<reference evidence="8 9" key="1">
    <citation type="submission" date="2017-12" db="EMBL/GenBank/DDBJ databases">
        <title>Complete genome sequence of Spiroplasma monobiae MQ-1 (ATCC 33825).</title>
        <authorList>
            <person name="Tsai Y.-M."/>
            <person name="Lo W.-S."/>
            <person name="Wu P.-S."/>
            <person name="Cho S.-T."/>
            <person name="Kuo C.-H."/>
        </authorList>
    </citation>
    <scope>NUCLEOTIDE SEQUENCE [LARGE SCALE GENOMIC DNA]</scope>
    <source>
        <strain evidence="8 9">MQ-1</strain>
    </source>
</reference>
<evidence type="ECO:0000256" key="2">
    <source>
        <dbReference type="ARBA" id="ARBA00003015"/>
    </source>
</evidence>
<feature type="binding site" evidence="7">
    <location>
        <position position="42"/>
    </location>
    <ligand>
        <name>S-adenosyl-L-methionine</name>
        <dbReference type="ChEBI" id="CHEBI:59789"/>
    </ligand>
</feature>
<keyword evidence="4 7" id="KW-0808">Transferase</keyword>
<dbReference type="RefSeq" id="WP_101780387.1">
    <property type="nucleotide sequence ID" value="NZ_CP025543.1"/>
</dbReference>
<keyword evidence="5 7" id="KW-0949">S-adenosyl-L-methionine</keyword>
<feature type="binding site" evidence="7">
    <location>
        <position position="67"/>
    </location>
    <ligand>
        <name>S-adenosyl-L-methionine</name>
        <dbReference type="ChEBI" id="CHEBI:59789"/>
    </ligand>
</feature>
<dbReference type="InterPro" id="IPR029063">
    <property type="entry name" value="SAM-dependent_MTases_sf"/>
</dbReference>
<dbReference type="KEGG" id="smoo:SMONO_v1c00810"/>
<keyword evidence="6 7" id="KW-0819">tRNA processing</keyword>
<dbReference type="SUPFAM" id="SSF53335">
    <property type="entry name" value="S-adenosyl-L-methionine-dependent methyltransferases"/>
    <property type="match status" value="1"/>
</dbReference>
<dbReference type="Proteomes" id="UP000234790">
    <property type="component" value="Chromosome"/>
</dbReference>
<dbReference type="UniPathway" id="UPA00989"/>
<comment type="catalytic activity">
    <reaction evidence="1 7">
        <text>guanosine(46) in tRNA + S-adenosyl-L-methionine = N(7)-methylguanosine(46) in tRNA + S-adenosyl-L-homocysteine</text>
        <dbReference type="Rhea" id="RHEA:42708"/>
        <dbReference type="Rhea" id="RHEA-COMP:10188"/>
        <dbReference type="Rhea" id="RHEA-COMP:10189"/>
        <dbReference type="ChEBI" id="CHEBI:57856"/>
        <dbReference type="ChEBI" id="CHEBI:59789"/>
        <dbReference type="ChEBI" id="CHEBI:74269"/>
        <dbReference type="ChEBI" id="CHEBI:74480"/>
        <dbReference type="EC" id="2.1.1.33"/>
    </reaction>
</comment>
<dbReference type="NCBIfam" id="TIGR00091">
    <property type="entry name" value="tRNA (guanosine(46)-N7)-methyltransferase TrmB"/>
    <property type="match status" value="1"/>
</dbReference>
<dbReference type="Pfam" id="PF02390">
    <property type="entry name" value="Methyltransf_4"/>
    <property type="match status" value="1"/>
</dbReference>
<keyword evidence="9" id="KW-1185">Reference proteome</keyword>
<dbReference type="Gene3D" id="3.40.50.150">
    <property type="entry name" value="Vaccinia Virus protein VP39"/>
    <property type="match status" value="1"/>
</dbReference>
<dbReference type="GO" id="GO:0008176">
    <property type="term" value="F:tRNA (guanine(46)-N7)-methyltransferase activity"/>
    <property type="evidence" value="ECO:0007669"/>
    <property type="project" value="UniProtKB-UniRule"/>
</dbReference>
<dbReference type="GO" id="GO:0043527">
    <property type="term" value="C:tRNA methyltransferase complex"/>
    <property type="evidence" value="ECO:0007669"/>
    <property type="project" value="TreeGrafter"/>
</dbReference>
<feature type="binding site" evidence="7">
    <location>
        <begin position="194"/>
        <end position="197"/>
    </location>
    <ligand>
        <name>substrate</name>
    </ligand>
</feature>
<dbReference type="NCBIfam" id="NF001080">
    <property type="entry name" value="PRK00121.2-2"/>
    <property type="match status" value="1"/>
</dbReference>
<evidence type="ECO:0000313" key="8">
    <source>
        <dbReference type="EMBL" id="AUM62334.1"/>
    </source>
</evidence>
<dbReference type="InterPro" id="IPR055361">
    <property type="entry name" value="tRNA_methyltr_TrmB_bact"/>
</dbReference>
<feature type="binding site" evidence="7">
    <location>
        <position position="155"/>
    </location>
    <ligand>
        <name>substrate</name>
    </ligand>
</feature>
<proteinExistence type="inferred from homology"/>
<dbReference type="PROSITE" id="PS51625">
    <property type="entry name" value="SAM_MT_TRMB"/>
    <property type="match status" value="1"/>
</dbReference>
<protein>
    <recommendedName>
        <fullName evidence="7">tRNA (guanine-N(7)-)-methyltransferase</fullName>
        <ecNumber evidence="7">2.1.1.33</ecNumber>
    </recommendedName>
    <alternativeName>
        <fullName evidence="7">tRNA (guanine(46)-N(7))-methyltransferase</fullName>
    </alternativeName>
    <alternativeName>
        <fullName evidence="7">tRNA(m7G46)-methyltransferase</fullName>
    </alternativeName>
</protein>
<dbReference type="AlphaFoldDB" id="A0A2K9LX98"/>
<evidence type="ECO:0000256" key="6">
    <source>
        <dbReference type="ARBA" id="ARBA00022694"/>
    </source>
</evidence>
<comment type="similarity">
    <text evidence="7">Belongs to the class I-like SAM-binding methyltransferase superfamily. TrmB family.</text>
</comment>
<evidence type="ECO:0000256" key="1">
    <source>
        <dbReference type="ARBA" id="ARBA00000142"/>
    </source>
</evidence>
<name>A0A2K9LX98_SPISQ</name>
<evidence type="ECO:0000256" key="3">
    <source>
        <dbReference type="ARBA" id="ARBA00022603"/>
    </source>
</evidence>
<comment type="pathway">
    <text evidence="7">tRNA modification; N(7)-methylguanine-tRNA biosynthesis.</text>
</comment>
<comment type="function">
    <text evidence="2 7">Catalyzes the formation of N(7)-methylguanine at position 46 (m7G46) in tRNA.</text>
</comment>
<dbReference type="InterPro" id="IPR003358">
    <property type="entry name" value="tRNA_(Gua-N-7)_MeTrfase_Trmb"/>
</dbReference>
<evidence type="ECO:0000256" key="4">
    <source>
        <dbReference type="ARBA" id="ARBA00022679"/>
    </source>
</evidence>
<dbReference type="HAMAP" id="MF_01057">
    <property type="entry name" value="tRNA_methyltr_TrmB"/>
    <property type="match status" value="1"/>
</dbReference>
<dbReference type="EC" id="2.1.1.33" evidence="7"/>
<feature type="binding site" evidence="7">
    <location>
        <position position="123"/>
    </location>
    <ligand>
        <name>substrate</name>
    </ligand>
</feature>
<feature type="binding site" evidence="7">
    <location>
        <position position="119"/>
    </location>
    <ligand>
        <name>S-adenosyl-L-methionine</name>
        <dbReference type="ChEBI" id="CHEBI:59789"/>
    </ligand>
</feature>
<evidence type="ECO:0000256" key="5">
    <source>
        <dbReference type="ARBA" id="ARBA00022691"/>
    </source>
</evidence>
<sequence>MRLRNKNWTKDYIEQNRRYMITSDKKIDASSLFPQKQDTFLEIGCGKGQFIIGQSLKNKDKNFIAMEKETTVIGVALKKAITTENVDLNNLLFLNKYAENLLDIFESNSLKGIFLNFSDPWPKSKHYKKRLTYIDFLNIYWDLLKDDGIIEIKTDNDNLYEFSLEQIEESKFKLLYNTSDLYSDEEALKDNIATEYEQRFQSMGKNINKIVIKKEA</sequence>
<dbReference type="PANTHER" id="PTHR23417:SF14">
    <property type="entry name" value="PENTACOTRIPEPTIDE-REPEAT REGION OF PRORP DOMAIN-CONTAINING PROTEIN"/>
    <property type="match status" value="1"/>
</dbReference>
<evidence type="ECO:0000256" key="7">
    <source>
        <dbReference type="HAMAP-Rule" id="MF_01057"/>
    </source>
</evidence>
<gene>
    <name evidence="7 8" type="primary">trmB</name>
    <name evidence="8" type="ORF">SMONO_v1c00810</name>
</gene>
<dbReference type="OrthoDB" id="9802090at2"/>
<keyword evidence="3 7" id="KW-0489">Methyltransferase</keyword>
<accession>A0A2K9LX98</accession>
<comment type="caution">
    <text evidence="7">Lacks conserved residue(s) required for the propagation of feature annotation.</text>
</comment>
<evidence type="ECO:0000313" key="9">
    <source>
        <dbReference type="Proteomes" id="UP000234790"/>
    </source>
</evidence>